<proteinExistence type="predicted"/>
<comment type="caution">
    <text evidence="1">The sequence shown here is derived from an EMBL/GenBank/DDBJ whole genome shotgun (WGS) entry which is preliminary data.</text>
</comment>
<organism evidence="1 2">
    <name type="scientific">Lactiplantibacillus fabifermentans DSM 21115</name>
    <dbReference type="NCBI Taxonomy" id="1413187"/>
    <lineage>
        <taxon>Bacteria</taxon>
        <taxon>Bacillati</taxon>
        <taxon>Bacillota</taxon>
        <taxon>Bacilli</taxon>
        <taxon>Lactobacillales</taxon>
        <taxon>Lactobacillaceae</taxon>
        <taxon>Lactiplantibacillus</taxon>
    </lineage>
</organism>
<dbReference type="AlphaFoldDB" id="A0A0R2NUF5"/>
<protein>
    <submittedName>
        <fullName evidence="1">Uncharacterized protein</fullName>
    </submittedName>
</protein>
<name>A0A0R2NUF5_9LACO</name>
<gene>
    <name evidence="1" type="ORF">DY78_GL000619</name>
</gene>
<keyword evidence="2" id="KW-1185">Reference proteome</keyword>
<reference evidence="1 2" key="1">
    <citation type="journal article" date="2015" name="Genome Announc.">
        <title>Expanding the biotechnology potential of lactobacilli through comparative genomics of 213 strains and associated genera.</title>
        <authorList>
            <person name="Sun Z."/>
            <person name="Harris H.M."/>
            <person name="McCann A."/>
            <person name="Guo C."/>
            <person name="Argimon S."/>
            <person name="Zhang W."/>
            <person name="Yang X."/>
            <person name="Jeffery I.B."/>
            <person name="Cooney J.C."/>
            <person name="Kagawa T.F."/>
            <person name="Liu W."/>
            <person name="Song Y."/>
            <person name="Salvetti E."/>
            <person name="Wrobel A."/>
            <person name="Rasinkangas P."/>
            <person name="Parkhill J."/>
            <person name="Rea M.C."/>
            <person name="O'Sullivan O."/>
            <person name="Ritari J."/>
            <person name="Douillard F.P."/>
            <person name="Paul Ross R."/>
            <person name="Yang R."/>
            <person name="Briner A.E."/>
            <person name="Felis G.E."/>
            <person name="de Vos W.M."/>
            <person name="Barrangou R."/>
            <person name="Klaenhammer T.R."/>
            <person name="Caufield P.W."/>
            <person name="Cui Y."/>
            <person name="Zhang H."/>
            <person name="O'Toole P.W."/>
        </authorList>
    </citation>
    <scope>NUCLEOTIDE SEQUENCE [LARGE SCALE GENOMIC DNA]</scope>
    <source>
        <strain evidence="1 2">DSM 21115</strain>
    </source>
</reference>
<dbReference type="EMBL" id="AYGX02000009">
    <property type="protein sequence ID" value="KRO29385.1"/>
    <property type="molecule type" value="Genomic_DNA"/>
</dbReference>
<evidence type="ECO:0000313" key="1">
    <source>
        <dbReference type="EMBL" id="KRO29385.1"/>
    </source>
</evidence>
<accession>A0A0R2NUF5</accession>
<sequence>MLLAFSMAETVVLLAAAILATVSPDLTVTVSALATVLVTANKPKAAMVDNTTFFAFIK</sequence>
<dbReference type="Proteomes" id="UP000050920">
    <property type="component" value="Unassembled WGS sequence"/>
</dbReference>
<evidence type="ECO:0000313" key="2">
    <source>
        <dbReference type="Proteomes" id="UP000050920"/>
    </source>
</evidence>